<reference evidence="1" key="1">
    <citation type="submission" date="2022-06" db="EMBL/GenBank/DDBJ databases">
        <title>Uncovering the hologenomic basis of an extraordinary plant invasion.</title>
        <authorList>
            <person name="Bieker V.C."/>
            <person name="Martin M.D."/>
            <person name="Gilbert T."/>
            <person name="Hodgins K."/>
            <person name="Battlay P."/>
            <person name="Petersen B."/>
            <person name="Wilson J."/>
        </authorList>
    </citation>
    <scope>NUCLEOTIDE SEQUENCE</scope>
    <source>
        <strain evidence="1">AA19_3_7</strain>
        <tissue evidence="1">Leaf</tissue>
    </source>
</reference>
<evidence type="ECO:0000313" key="1">
    <source>
        <dbReference type="EMBL" id="KAI7730301.1"/>
    </source>
</evidence>
<proteinExistence type="predicted"/>
<evidence type="ECO:0000313" key="2">
    <source>
        <dbReference type="Proteomes" id="UP001206925"/>
    </source>
</evidence>
<sequence length="75" mass="8679">MMVDGDHSMMKVDFLRSKRKHLGRNNAQKEKEREIVMHEVVDLSKMCLDVLPLSSNINLGIIYKLDISNNNLQSH</sequence>
<dbReference type="EMBL" id="JAMZMK010010806">
    <property type="protein sequence ID" value="KAI7730301.1"/>
    <property type="molecule type" value="Genomic_DNA"/>
</dbReference>
<dbReference type="AlphaFoldDB" id="A0AAD5G7I4"/>
<name>A0AAD5G7I4_AMBAR</name>
<dbReference type="Proteomes" id="UP001206925">
    <property type="component" value="Unassembled WGS sequence"/>
</dbReference>
<accession>A0AAD5G7I4</accession>
<comment type="caution">
    <text evidence="1">The sequence shown here is derived from an EMBL/GenBank/DDBJ whole genome shotgun (WGS) entry which is preliminary data.</text>
</comment>
<protein>
    <submittedName>
        <fullName evidence="1">Uncharacterized protein</fullName>
    </submittedName>
</protein>
<keyword evidence="2" id="KW-1185">Reference proteome</keyword>
<organism evidence="1 2">
    <name type="scientific">Ambrosia artemisiifolia</name>
    <name type="common">Common ragweed</name>
    <dbReference type="NCBI Taxonomy" id="4212"/>
    <lineage>
        <taxon>Eukaryota</taxon>
        <taxon>Viridiplantae</taxon>
        <taxon>Streptophyta</taxon>
        <taxon>Embryophyta</taxon>
        <taxon>Tracheophyta</taxon>
        <taxon>Spermatophyta</taxon>
        <taxon>Magnoliopsida</taxon>
        <taxon>eudicotyledons</taxon>
        <taxon>Gunneridae</taxon>
        <taxon>Pentapetalae</taxon>
        <taxon>asterids</taxon>
        <taxon>campanulids</taxon>
        <taxon>Asterales</taxon>
        <taxon>Asteraceae</taxon>
        <taxon>Asteroideae</taxon>
        <taxon>Heliantheae alliance</taxon>
        <taxon>Heliantheae</taxon>
        <taxon>Ambrosia</taxon>
    </lineage>
</organism>
<gene>
    <name evidence="1" type="ORF">M8C21_019894</name>
</gene>